<dbReference type="Proteomes" id="UP000007089">
    <property type="component" value="Chromosome"/>
</dbReference>
<evidence type="ECO:0000313" key="2">
    <source>
        <dbReference type="EMBL" id="ACL66103.1"/>
    </source>
</evidence>
<proteinExistence type="predicted"/>
<keyword evidence="1" id="KW-0175">Coiled coil</keyword>
<dbReference type="Gene3D" id="3.30.2320.30">
    <property type="entry name" value="ATP synthase, E subunit, C-terminal"/>
    <property type="match status" value="1"/>
</dbReference>
<accession>B8JE38</accession>
<dbReference type="AlphaFoldDB" id="B8JE38"/>
<keyword evidence="3" id="KW-1185">Reference proteome</keyword>
<dbReference type="EMBL" id="CP001359">
    <property type="protein sequence ID" value="ACL66103.1"/>
    <property type="molecule type" value="Genomic_DNA"/>
</dbReference>
<sequence length="201" mass="20934">MGYGDLLRVLAEEAEREAREVRAAAEREAARILEEARGATAAARDALVTRAAGDAAEAARAGGEALGRERERVSLLARREALEALQRAAVGALAGSGDAALDAQLLAELLPEVGDAPFEVEVDPGAAEACRAALARLDPAAAARATVREAPAPRGGVRVRVGRRELDDTLPARLERLWPEAEAELAAMLFAEAGAWPGSTA</sequence>
<dbReference type="InterPro" id="IPR038495">
    <property type="entry name" value="ATPase_E_C"/>
</dbReference>
<evidence type="ECO:0000256" key="1">
    <source>
        <dbReference type="SAM" id="Coils"/>
    </source>
</evidence>
<name>B8JE38_ANAD2</name>
<reference evidence="2" key="1">
    <citation type="submission" date="2009-01" db="EMBL/GenBank/DDBJ databases">
        <title>Complete sequence of Anaeromyxobacter dehalogenans 2CP-1.</title>
        <authorList>
            <consortium name="US DOE Joint Genome Institute"/>
            <person name="Lucas S."/>
            <person name="Copeland A."/>
            <person name="Lapidus A."/>
            <person name="Glavina del Rio T."/>
            <person name="Dalin E."/>
            <person name="Tice H."/>
            <person name="Bruce D."/>
            <person name="Goodwin L."/>
            <person name="Pitluck S."/>
            <person name="Saunders E."/>
            <person name="Brettin T."/>
            <person name="Detter J.C."/>
            <person name="Han C."/>
            <person name="Larimer F."/>
            <person name="Land M."/>
            <person name="Hauser L."/>
            <person name="Kyrpides N."/>
            <person name="Ovchinnikova G."/>
            <person name="Beliaev A.S."/>
            <person name="Richardson P."/>
        </authorList>
    </citation>
    <scope>NUCLEOTIDE SEQUENCE</scope>
    <source>
        <strain evidence="2">2CP-1</strain>
    </source>
</reference>
<organism evidence="2 3">
    <name type="scientific">Anaeromyxobacter dehalogenans (strain ATCC BAA-258 / DSM 21875 / 2CP-1)</name>
    <dbReference type="NCBI Taxonomy" id="455488"/>
    <lineage>
        <taxon>Bacteria</taxon>
        <taxon>Pseudomonadati</taxon>
        <taxon>Myxococcota</taxon>
        <taxon>Myxococcia</taxon>
        <taxon>Myxococcales</taxon>
        <taxon>Cystobacterineae</taxon>
        <taxon>Anaeromyxobacteraceae</taxon>
        <taxon>Anaeromyxobacter</taxon>
    </lineage>
</organism>
<evidence type="ECO:0008006" key="4">
    <source>
        <dbReference type="Google" id="ProtNLM"/>
    </source>
</evidence>
<dbReference type="SUPFAM" id="SSF160527">
    <property type="entry name" value="V-type ATPase subunit E-like"/>
    <property type="match status" value="1"/>
</dbReference>
<evidence type="ECO:0000313" key="3">
    <source>
        <dbReference type="Proteomes" id="UP000007089"/>
    </source>
</evidence>
<protein>
    <recommendedName>
        <fullName evidence="4">V-type ATP synthase subunit E</fullName>
    </recommendedName>
</protein>
<dbReference type="HOGENOM" id="CLU_1346616_0_0_7"/>
<feature type="coiled-coil region" evidence="1">
    <location>
        <begin position="7"/>
        <end position="42"/>
    </location>
</feature>
<gene>
    <name evidence="2" type="ordered locus">A2cp1_2766</name>
</gene>
<dbReference type="KEGG" id="acp:A2cp1_2766"/>